<keyword evidence="9" id="KW-0539">Nucleus</keyword>
<evidence type="ECO:0000256" key="2">
    <source>
        <dbReference type="ARBA" id="ARBA00010289"/>
    </source>
</evidence>
<evidence type="ECO:0000256" key="5">
    <source>
        <dbReference type="ARBA" id="ARBA00022491"/>
    </source>
</evidence>
<comment type="function">
    <text evidence="10">Component of the SRB8-11 complex. The SRB8-11 complex is a regulatory module of the Mediator complex which is itself involved in regulation of basal and activated RNA polymerase II-dependent transcription. The SRB8-11 complex may be involved in the transcriptional repression of a subset of genes regulated by Mediator. It may inhibit the association of the Mediator complex with RNA polymerase II to form the holoenzyme complex.</text>
</comment>
<gene>
    <name evidence="14" type="ORF">B0I35DRAFT_146295</name>
</gene>
<reference evidence="14" key="1">
    <citation type="journal article" date="2021" name="Nat. Commun.">
        <title>Genetic determinants of endophytism in the Arabidopsis root mycobiome.</title>
        <authorList>
            <person name="Mesny F."/>
            <person name="Miyauchi S."/>
            <person name="Thiergart T."/>
            <person name="Pickel B."/>
            <person name="Atanasova L."/>
            <person name="Karlsson M."/>
            <person name="Huettel B."/>
            <person name="Barry K.W."/>
            <person name="Haridas S."/>
            <person name="Chen C."/>
            <person name="Bauer D."/>
            <person name="Andreopoulos W."/>
            <person name="Pangilinan J."/>
            <person name="LaButti K."/>
            <person name="Riley R."/>
            <person name="Lipzen A."/>
            <person name="Clum A."/>
            <person name="Drula E."/>
            <person name="Henrissat B."/>
            <person name="Kohler A."/>
            <person name="Grigoriev I.V."/>
            <person name="Martin F.M."/>
            <person name="Hacquard S."/>
        </authorList>
    </citation>
    <scope>NUCLEOTIDE SEQUENCE</scope>
    <source>
        <strain evidence="14">MPI-CAGE-CH-0235</strain>
    </source>
</reference>
<dbReference type="EMBL" id="JAGPNK010000020">
    <property type="protein sequence ID" value="KAH7304963.1"/>
    <property type="molecule type" value="Genomic_DNA"/>
</dbReference>
<comment type="caution">
    <text evidence="14">The sequence shown here is derived from an EMBL/GenBank/DDBJ whole genome shotgun (WGS) entry which is preliminary data.</text>
</comment>
<comment type="similarity">
    <text evidence="2">Belongs to the Mediator complex subunit 12 family.</text>
</comment>
<keyword evidence="6" id="KW-0805">Transcription regulation</keyword>
<dbReference type="OrthoDB" id="20828at2759"/>
<dbReference type="Proteomes" id="UP000813444">
    <property type="component" value="Unassembled WGS sequence"/>
</dbReference>
<sequence>MTSRTPMGAQPRPPQRAMSSTSLSVQRPSLQQQQRSLSQQYVPQSPVRKDSLSELSLSGDSPDISQSRHAGTPRRGGSRLRLELSNESASSILPLTTDSPQSLTPSRTAPLSDVMDAGNLSPALSRASHQDLDNPPMPLPRRRPRTSQSVGQSPAPLPAPPSTTTNAARRDARPKPWTVEYPAAAPRYPSSNIKNDKAPASRDPFSRGLNTGYADFYAWTGNHHEDQWSTEAIQKGTWDRNTQTESASARLAIFPALKQKSGLSALSSIFVGVLHQRKVRGQVQAPSTFKPPPRVTLTDTKREVWLRDLANPAISLRRLSRTIPHGIRGRTLLDQCLNKKVPTERAVWLAKCVGANEIRAFKRKGVNGAFVMGGELKWVRDWTVFVEQFIDAVVSAHTEADWKAKVTYAIRLATNLYSEHLLDRDHYLDWVITGLETSNQGRLPMWILIAQIYWDDLLHQRKHGRRLPAALLYHLDTIHNDPDRDILAQLHVRLSSLLTTLIKSNTESFVNPSTWFKYQNSLKANLPLDDAAAHAAFGNADIRNSRLLISSSESFPAAPQQLVKILDSMLQKSTGEDLPQRCWATTEDKHEIVKTLLEWATSIHRPGLAKIYIATRLLKSWPISYYDLTLMILRMLDDVADQHVSRKQLVFHLVAELARSGLFVVPQYIQWLIARGGFSSSADIDPTDGPCTMRLMIELPTYCLPDRLKLERANLLRRAGGYSVKNEEQDIATAVHCVQHSLGFALPADDPVAQRKPIPARKLGRRIRSSSWALKSSVGVELRDMVAKQSSGKDEFAMSLAMFTSIRTIMESTEDFTMFSEILKHCSKATNPEVLAFCADTINANLQVFLAVGAAENLFDGLLQRLRTTSQSQSIVIRPLLASLASLAERLPGREQMGKQLLEELLQNDRSHAIDACSPVSDNMVSQMQSDEGEVSEEIEKLLVSGNSIDPSTMNRLFRNIVPRLEAGWNKMDESRRVFAVLLTRLRIFDTQHFDKLMSDWVSHVRSLKTRPELVELFPLLLSLGCLSVPALLRTANVSAPKVDDGNPEQWANVRGSATYLQELLTLMIMELPKSTALAADEVYRFQIQQQSVISEHPTGLVQLVRNAILEYAGLRKHNSGSSLPLDASAVHDRLLDALRHLVISDAGAVADALSTKSLPIEATNLVYKIVSELLDPEASPDAEMSFDHILSLANERTMPFCQLKLNLELSLAHSKLGEAEGSGPMQFDLFAKAMDRAIEARNIMWTAMLPCFNEDITRSLKGQAYTRFLDLIPSPKSPTFVDDATSNSQVQLAKNLLGVLESIISGQVPQKSAQFTNTLVEKLSDLWDILAAKDGEKAQVQTSVLDHWLPTLLRFITLHSAPPEPMPVPASAATGSIAPKPSSIVSTNFEARARTVLVLFGLLTELESLAMQSTEALAQQVFDIAAILVDTLPEDMRVQCAKSTLVLPGSAPHTTGSSDPRLYYLFSAPQSTPADNLALMFKEKIASPSAAAARTLSAMYGLGPPPAERLAPFALRRWEILSEPTPNVGENDTSLNLRLFEAVKIH</sequence>
<keyword evidence="7" id="KW-0010">Activator</keyword>
<dbReference type="InterPro" id="IPR057344">
    <property type="entry name" value="ARM_SRB8"/>
</dbReference>
<dbReference type="Pfam" id="PF25326">
    <property type="entry name" value="ARM_SRB8"/>
    <property type="match status" value="1"/>
</dbReference>
<accession>A0A8K0WK70</accession>
<evidence type="ECO:0000256" key="3">
    <source>
        <dbReference type="ARBA" id="ARBA00011629"/>
    </source>
</evidence>
<dbReference type="PANTHER" id="PTHR46567">
    <property type="entry name" value="MEDIATOR OF RNA POLYMERASE II TRANSCRIPTION SUBUNIT 12"/>
    <property type="match status" value="1"/>
</dbReference>
<dbReference type="PANTHER" id="PTHR46567:SF1">
    <property type="entry name" value="MEDIATOR OF RNA POLYMERASE II TRANSCRIPTION SUBUNIT 12"/>
    <property type="match status" value="1"/>
</dbReference>
<evidence type="ECO:0000256" key="12">
    <source>
        <dbReference type="SAM" id="MobiDB-lite"/>
    </source>
</evidence>
<evidence type="ECO:0000256" key="10">
    <source>
        <dbReference type="ARBA" id="ARBA00025661"/>
    </source>
</evidence>
<comment type="subunit">
    <text evidence="3">Component of the SRB8-11 complex, which itself associates with the Mediator complex.</text>
</comment>
<evidence type="ECO:0000256" key="6">
    <source>
        <dbReference type="ARBA" id="ARBA00023015"/>
    </source>
</evidence>
<evidence type="ECO:0000256" key="11">
    <source>
        <dbReference type="ARBA" id="ARBA00032010"/>
    </source>
</evidence>
<name>A0A8K0WK70_9HYPO</name>
<feature type="compositionally biased region" description="Low complexity" evidence="12">
    <location>
        <begin position="22"/>
        <end position="44"/>
    </location>
</feature>
<feature type="region of interest" description="Disordered" evidence="12">
    <location>
        <begin position="1"/>
        <end position="206"/>
    </location>
</feature>
<proteinExistence type="inferred from homology"/>
<comment type="subcellular location">
    <subcellularLocation>
        <location evidence="1">Nucleus</location>
    </subcellularLocation>
</comment>
<evidence type="ECO:0000259" key="13">
    <source>
        <dbReference type="SMART" id="SM01281"/>
    </source>
</evidence>
<organism evidence="14 15">
    <name type="scientific">Stachybotrys elegans</name>
    <dbReference type="NCBI Taxonomy" id="80388"/>
    <lineage>
        <taxon>Eukaryota</taxon>
        <taxon>Fungi</taxon>
        <taxon>Dikarya</taxon>
        <taxon>Ascomycota</taxon>
        <taxon>Pezizomycotina</taxon>
        <taxon>Sordariomycetes</taxon>
        <taxon>Hypocreomycetidae</taxon>
        <taxon>Hypocreales</taxon>
        <taxon>Stachybotryaceae</taxon>
        <taxon>Stachybotrys</taxon>
    </lineage>
</organism>
<dbReference type="GO" id="GO:0006357">
    <property type="term" value="P:regulation of transcription by RNA polymerase II"/>
    <property type="evidence" value="ECO:0007669"/>
    <property type="project" value="InterPro"/>
</dbReference>
<dbReference type="InterPro" id="IPR019035">
    <property type="entry name" value="Mediator_Med12"/>
</dbReference>
<feature type="compositionally biased region" description="Polar residues" evidence="12">
    <location>
        <begin position="86"/>
        <end position="109"/>
    </location>
</feature>
<dbReference type="Pfam" id="PF09497">
    <property type="entry name" value="Med12"/>
    <property type="match status" value="1"/>
</dbReference>
<evidence type="ECO:0000256" key="8">
    <source>
        <dbReference type="ARBA" id="ARBA00023163"/>
    </source>
</evidence>
<evidence type="ECO:0000256" key="1">
    <source>
        <dbReference type="ARBA" id="ARBA00004123"/>
    </source>
</evidence>
<feature type="domain" description="Mediator complex subunit Med12" evidence="13">
    <location>
        <begin position="288"/>
        <end position="351"/>
    </location>
</feature>
<dbReference type="GO" id="GO:0016592">
    <property type="term" value="C:mediator complex"/>
    <property type="evidence" value="ECO:0007669"/>
    <property type="project" value="InterPro"/>
</dbReference>
<dbReference type="GO" id="GO:0003712">
    <property type="term" value="F:transcription coregulator activity"/>
    <property type="evidence" value="ECO:0007669"/>
    <property type="project" value="InterPro"/>
</dbReference>
<evidence type="ECO:0000256" key="7">
    <source>
        <dbReference type="ARBA" id="ARBA00023159"/>
    </source>
</evidence>
<evidence type="ECO:0000313" key="14">
    <source>
        <dbReference type="EMBL" id="KAH7304963.1"/>
    </source>
</evidence>
<keyword evidence="15" id="KW-1185">Reference proteome</keyword>
<dbReference type="SMART" id="SM01281">
    <property type="entry name" value="Med12"/>
    <property type="match status" value="1"/>
</dbReference>
<protein>
    <recommendedName>
        <fullName evidence="4">Mediator of RNA polymerase II transcription subunit 12</fullName>
    </recommendedName>
    <alternativeName>
        <fullName evidence="11">Mediator complex subunit 12</fullName>
    </alternativeName>
</protein>
<feature type="compositionally biased region" description="Low complexity" evidence="12">
    <location>
        <begin position="53"/>
        <end position="63"/>
    </location>
</feature>
<evidence type="ECO:0000313" key="15">
    <source>
        <dbReference type="Proteomes" id="UP000813444"/>
    </source>
</evidence>
<evidence type="ECO:0000256" key="4">
    <source>
        <dbReference type="ARBA" id="ARBA00019622"/>
    </source>
</evidence>
<keyword evidence="5" id="KW-0678">Repressor</keyword>
<evidence type="ECO:0000256" key="9">
    <source>
        <dbReference type="ARBA" id="ARBA00023242"/>
    </source>
</evidence>
<keyword evidence="8" id="KW-0804">Transcription</keyword>